<evidence type="ECO:0000313" key="2">
    <source>
        <dbReference type="Proteomes" id="UP000236536"/>
    </source>
</evidence>
<name>A0ABM6RGU2_9RHOB</name>
<dbReference type="Proteomes" id="UP000236536">
    <property type="component" value="Chromosome"/>
</dbReference>
<protein>
    <submittedName>
        <fullName evidence="1">Uncharacterized protein</fullName>
    </submittedName>
</protein>
<dbReference type="RefSeq" id="WP_158526379.1">
    <property type="nucleotide sequence ID" value="NZ_CP010599.1"/>
</dbReference>
<gene>
    <name evidence="1" type="ORF">PhaeoP66_02864</name>
</gene>
<sequence length="50" mass="5712">MSDKEPLTIEENAAVRKMLREAQAIKRQATNDLAAQLTKDLERQYGPLVR</sequence>
<reference evidence="1 2" key="2">
    <citation type="journal article" date="2017" name="Int. J. Syst. Evol. Microbiol.">
        <title>Adaptation of Surface-Associated Bacteria to the Open Ocean: A Genomically Distinct Subpopulation of Phaeobacter gallaeciensis Colonizes Pacific Mesozooplankton.</title>
        <authorList>
            <person name="Freese H.M."/>
            <person name="Methner A."/>
            <person name="Overmann J."/>
        </authorList>
    </citation>
    <scope>NUCLEOTIDE SEQUENCE [LARGE SCALE GENOMIC DNA]</scope>
    <source>
        <strain evidence="1 2">P66</strain>
    </source>
</reference>
<evidence type="ECO:0000313" key="1">
    <source>
        <dbReference type="EMBL" id="AUQ95621.1"/>
    </source>
</evidence>
<proteinExistence type="predicted"/>
<accession>A0ABM6RGU2</accession>
<dbReference type="EMBL" id="CP010705">
    <property type="protein sequence ID" value="AUQ95621.1"/>
    <property type="molecule type" value="Genomic_DNA"/>
</dbReference>
<keyword evidence="2" id="KW-1185">Reference proteome</keyword>
<reference evidence="1 2" key="1">
    <citation type="journal article" date="2017" name="Genome Biol. Evol.">
        <title>Trajectories and Drivers of Genome Evolution in Surface-Associated Marine Phaeobacter.</title>
        <authorList>
            <person name="Freese H.M."/>
            <person name="Sikorski J."/>
            <person name="Bunk B."/>
            <person name="Scheuner C."/>
            <person name="Meier-Kolthoff J.P."/>
            <person name="Sproer C."/>
            <person name="Gram L."/>
            <person name="Overmann J."/>
        </authorList>
    </citation>
    <scope>NUCLEOTIDE SEQUENCE [LARGE SCALE GENOMIC DNA]</scope>
    <source>
        <strain evidence="1 2">P66</strain>
    </source>
</reference>
<organism evidence="1 2">
    <name type="scientific">Phaeobacter inhibens</name>
    <dbReference type="NCBI Taxonomy" id="221822"/>
    <lineage>
        <taxon>Bacteria</taxon>
        <taxon>Pseudomonadati</taxon>
        <taxon>Pseudomonadota</taxon>
        <taxon>Alphaproteobacteria</taxon>
        <taxon>Rhodobacterales</taxon>
        <taxon>Roseobacteraceae</taxon>
        <taxon>Phaeobacter</taxon>
    </lineage>
</organism>